<protein>
    <submittedName>
        <fullName evidence="2">Uncharacterized protein</fullName>
    </submittedName>
</protein>
<name>A0A0E0DNU5_9ORYZ</name>
<reference evidence="2" key="2">
    <citation type="submission" date="2018-05" db="EMBL/GenBank/DDBJ databases">
        <title>OmerRS3 (Oryza meridionalis Reference Sequence Version 3).</title>
        <authorList>
            <person name="Zhang J."/>
            <person name="Kudrna D."/>
            <person name="Lee S."/>
            <person name="Talag J."/>
            <person name="Welchert J."/>
            <person name="Wing R.A."/>
        </authorList>
    </citation>
    <scope>NUCLEOTIDE SEQUENCE [LARGE SCALE GENOMIC DNA]</scope>
    <source>
        <strain evidence="2">cv. OR44</strain>
    </source>
</reference>
<evidence type="ECO:0000313" key="2">
    <source>
        <dbReference type="EnsemblPlants" id="OMERI05G07750.1"/>
    </source>
</evidence>
<dbReference type="EnsemblPlants" id="OMERI05G07750.1">
    <property type="protein sequence ID" value="OMERI05G07750.1"/>
    <property type="gene ID" value="OMERI05G07750"/>
</dbReference>
<sequence>MAFNRAMGGYGSVTQNAPKALVQEHLGLAGRRGGPRLGARMVGGFDEEEGGGGQAGRHVHSLSQSDTAWHCVAWCNAGMGHNGSVLCDVVRWLAASHNDRDGSAVTRASERPF</sequence>
<organism evidence="2">
    <name type="scientific">Oryza meridionalis</name>
    <dbReference type="NCBI Taxonomy" id="40149"/>
    <lineage>
        <taxon>Eukaryota</taxon>
        <taxon>Viridiplantae</taxon>
        <taxon>Streptophyta</taxon>
        <taxon>Embryophyta</taxon>
        <taxon>Tracheophyta</taxon>
        <taxon>Spermatophyta</taxon>
        <taxon>Magnoliopsida</taxon>
        <taxon>Liliopsida</taxon>
        <taxon>Poales</taxon>
        <taxon>Poaceae</taxon>
        <taxon>BOP clade</taxon>
        <taxon>Oryzoideae</taxon>
        <taxon>Oryzeae</taxon>
        <taxon>Oryzinae</taxon>
        <taxon>Oryza</taxon>
    </lineage>
</organism>
<dbReference type="HOGENOM" id="CLU_2137488_0_0_1"/>
<keyword evidence="3" id="KW-1185">Reference proteome</keyword>
<feature type="region of interest" description="Disordered" evidence="1">
    <location>
        <begin position="39"/>
        <end position="60"/>
    </location>
</feature>
<reference evidence="2" key="1">
    <citation type="submission" date="2015-04" db="UniProtKB">
        <authorList>
            <consortium name="EnsemblPlants"/>
        </authorList>
    </citation>
    <scope>IDENTIFICATION</scope>
</reference>
<evidence type="ECO:0000313" key="3">
    <source>
        <dbReference type="Proteomes" id="UP000008021"/>
    </source>
</evidence>
<accession>A0A0E0DNU5</accession>
<evidence type="ECO:0000256" key="1">
    <source>
        <dbReference type="SAM" id="MobiDB-lite"/>
    </source>
</evidence>
<dbReference type="Proteomes" id="UP000008021">
    <property type="component" value="Chromosome 5"/>
</dbReference>
<dbReference type="AlphaFoldDB" id="A0A0E0DNU5"/>
<proteinExistence type="predicted"/>
<dbReference type="Gramene" id="OMERI05G07750.1">
    <property type="protein sequence ID" value="OMERI05G07750.1"/>
    <property type="gene ID" value="OMERI05G07750"/>
</dbReference>